<accession>A0A8H6S4G0</accession>
<feature type="region of interest" description="Disordered" evidence="1">
    <location>
        <begin position="26"/>
        <end position="99"/>
    </location>
</feature>
<comment type="caution">
    <text evidence="2">The sequence shown here is derived from an EMBL/GenBank/DDBJ whole genome shotgun (WGS) entry which is preliminary data.</text>
</comment>
<organism evidence="2 3">
    <name type="scientific">Mycena indigotica</name>
    <dbReference type="NCBI Taxonomy" id="2126181"/>
    <lineage>
        <taxon>Eukaryota</taxon>
        <taxon>Fungi</taxon>
        <taxon>Dikarya</taxon>
        <taxon>Basidiomycota</taxon>
        <taxon>Agaricomycotina</taxon>
        <taxon>Agaricomycetes</taxon>
        <taxon>Agaricomycetidae</taxon>
        <taxon>Agaricales</taxon>
        <taxon>Marasmiineae</taxon>
        <taxon>Mycenaceae</taxon>
        <taxon>Mycena</taxon>
    </lineage>
</organism>
<keyword evidence="3" id="KW-1185">Reference proteome</keyword>
<dbReference type="Proteomes" id="UP000636479">
    <property type="component" value="Unassembled WGS sequence"/>
</dbReference>
<feature type="region of interest" description="Disordered" evidence="1">
    <location>
        <begin position="635"/>
        <end position="678"/>
    </location>
</feature>
<feature type="compositionally biased region" description="Low complexity" evidence="1">
    <location>
        <begin position="82"/>
        <end position="91"/>
    </location>
</feature>
<protein>
    <submittedName>
        <fullName evidence="2">Uncharacterized protein</fullName>
    </submittedName>
</protein>
<evidence type="ECO:0000313" key="2">
    <source>
        <dbReference type="EMBL" id="KAF7292626.1"/>
    </source>
</evidence>
<feature type="compositionally biased region" description="Low complexity" evidence="1">
    <location>
        <begin position="581"/>
        <end position="597"/>
    </location>
</feature>
<feature type="region of interest" description="Disordered" evidence="1">
    <location>
        <begin position="508"/>
        <end position="535"/>
    </location>
</feature>
<evidence type="ECO:0000313" key="3">
    <source>
        <dbReference type="Proteomes" id="UP000636479"/>
    </source>
</evidence>
<dbReference type="GeneID" id="59350644"/>
<reference evidence="2" key="1">
    <citation type="submission" date="2020-05" db="EMBL/GenBank/DDBJ databases">
        <title>Mycena genomes resolve the evolution of fungal bioluminescence.</title>
        <authorList>
            <person name="Tsai I.J."/>
        </authorList>
    </citation>
    <scope>NUCLEOTIDE SEQUENCE</scope>
    <source>
        <strain evidence="2">171206Taipei</strain>
    </source>
</reference>
<evidence type="ECO:0000256" key="1">
    <source>
        <dbReference type="SAM" id="MobiDB-lite"/>
    </source>
</evidence>
<dbReference type="AlphaFoldDB" id="A0A8H6S4G0"/>
<feature type="compositionally biased region" description="Low complexity" evidence="1">
    <location>
        <begin position="285"/>
        <end position="296"/>
    </location>
</feature>
<feature type="compositionally biased region" description="Low complexity" evidence="1">
    <location>
        <begin position="212"/>
        <end position="221"/>
    </location>
</feature>
<proteinExistence type="predicted"/>
<gene>
    <name evidence="2" type="ORF">MIND_01160500</name>
</gene>
<name>A0A8H6S4G0_9AGAR</name>
<feature type="region of interest" description="Disordered" evidence="1">
    <location>
        <begin position="204"/>
        <end position="226"/>
    </location>
</feature>
<feature type="region of interest" description="Disordered" evidence="1">
    <location>
        <begin position="563"/>
        <end position="613"/>
    </location>
</feature>
<feature type="compositionally biased region" description="Pro residues" evidence="1">
    <location>
        <begin position="344"/>
        <end position="355"/>
    </location>
</feature>
<dbReference type="EMBL" id="JACAZF010000011">
    <property type="protein sequence ID" value="KAF7292626.1"/>
    <property type="molecule type" value="Genomic_DNA"/>
</dbReference>
<feature type="compositionally biased region" description="Low complexity" evidence="1">
    <location>
        <begin position="635"/>
        <end position="663"/>
    </location>
</feature>
<feature type="region of interest" description="Disordered" evidence="1">
    <location>
        <begin position="322"/>
        <end position="403"/>
    </location>
</feature>
<dbReference type="RefSeq" id="XP_037215054.1">
    <property type="nucleotide sequence ID" value="XM_037368128.1"/>
</dbReference>
<sequence length="678" mass="69386">MDPSPSAQPASESDDDNQALTAAALLAAGTQSRMRRRPAQRESVVGSLQSDNARGVTCGGVIGPGERLEEHGGVLPNPLPLPLSASASPSPVARTNGCGARVHASAHPARAGGRWVAPPEGASGVVVPLESTYFTPDAARMLELARAAGCGCAAHGVGCAVCGNALGALFTPCRTHTARSTGALRRQQHYVFLPGHVSPAIQEASTGSRHATTTPTHTDVTPRPPAVTLPPLTTLSIRHAGPSIESGVRLGGSFTIAPATLERFAAADAEVRQRLEAETARGDVDATPPVTAPTVTEPDTFMAMESPFRELYQLLRPVGERADGGSNAENQAVGPFGNAGAGWPEPPPPPPPGILPPLEIVAPRPPVMGAGPGPGDPAAAITDSQPLPLPGIQPSTGATPAAPNDGVEEMIEVLRMVAEMGTPVPPPAPAPAPAADRDRRAALRRLADEQGRMDRGTPGPVTGAMDREWDALRVRAARERVATARQNAGQEDIAADGEIAPWYTPTMPPERSEAPTWPPPRQFPGGGASVNSTAPGPRLLAAAHARRSRLTAVRAEGLPDAATSRAGVVQRRRADAGGRGVPVATGATTTVTLQPIASGPPAPAAPGDALDAAPPFNEREFMAAIRARYAAMNSARAAGLPHTTTAGPPVTTPPAAQAGTAAGSEGQSARHASPPFER</sequence>
<feature type="region of interest" description="Disordered" evidence="1">
    <location>
        <begin position="277"/>
        <end position="296"/>
    </location>
</feature>
<dbReference type="OrthoDB" id="5600002at2759"/>